<organism evidence="2 3">
    <name type="scientific">Scylla paramamosain</name>
    <name type="common">Mud crab</name>
    <dbReference type="NCBI Taxonomy" id="85552"/>
    <lineage>
        <taxon>Eukaryota</taxon>
        <taxon>Metazoa</taxon>
        <taxon>Ecdysozoa</taxon>
        <taxon>Arthropoda</taxon>
        <taxon>Crustacea</taxon>
        <taxon>Multicrustacea</taxon>
        <taxon>Malacostraca</taxon>
        <taxon>Eumalacostraca</taxon>
        <taxon>Eucarida</taxon>
        <taxon>Decapoda</taxon>
        <taxon>Pleocyemata</taxon>
        <taxon>Brachyura</taxon>
        <taxon>Eubrachyura</taxon>
        <taxon>Portunoidea</taxon>
        <taxon>Portunidae</taxon>
        <taxon>Portuninae</taxon>
        <taxon>Scylla</taxon>
    </lineage>
</organism>
<accession>A0AAW0SMS5</accession>
<feature type="region of interest" description="Disordered" evidence="1">
    <location>
        <begin position="300"/>
        <end position="340"/>
    </location>
</feature>
<dbReference type="EMBL" id="JARAKH010000049">
    <property type="protein sequence ID" value="KAK8375412.1"/>
    <property type="molecule type" value="Genomic_DNA"/>
</dbReference>
<proteinExistence type="predicted"/>
<name>A0AAW0SMS5_SCYPA</name>
<dbReference type="Proteomes" id="UP001487740">
    <property type="component" value="Unassembled WGS sequence"/>
</dbReference>
<protein>
    <submittedName>
        <fullName evidence="2">Uncharacterized protein</fullName>
    </submittedName>
</protein>
<evidence type="ECO:0000256" key="1">
    <source>
        <dbReference type="SAM" id="MobiDB-lite"/>
    </source>
</evidence>
<feature type="compositionally biased region" description="Polar residues" evidence="1">
    <location>
        <begin position="305"/>
        <end position="319"/>
    </location>
</feature>
<evidence type="ECO:0000313" key="3">
    <source>
        <dbReference type="Proteomes" id="UP001487740"/>
    </source>
</evidence>
<dbReference type="AlphaFoldDB" id="A0AAW0SMS5"/>
<comment type="caution">
    <text evidence="2">The sequence shown here is derived from an EMBL/GenBank/DDBJ whole genome shotgun (WGS) entry which is preliminary data.</text>
</comment>
<reference evidence="2 3" key="1">
    <citation type="submission" date="2023-03" db="EMBL/GenBank/DDBJ databases">
        <title>High-quality genome of Scylla paramamosain provides insights in environmental adaptation.</title>
        <authorList>
            <person name="Zhang L."/>
        </authorList>
    </citation>
    <scope>NUCLEOTIDE SEQUENCE [LARGE SCALE GENOMIC DNA]</scope>
    <source>
        <strain evidence="2">LZ_2023a</strain>
        <tissue evidence="2">Muscle</tissue>
    </source>
</reference>
<keyword evidence="3" id="KW-1185">Reference proteome</keyword>
<evidence type="ECO:0000313" key="2">
    <source>
        <dbReference type="EMBL" id="KAK8375412.1"/>
    </source>
</evidence>
<feature type="compositionally biased region" description="Polar residues" evidence="1">
    <location>
        <begin position="328"/>
        <end position="340"/>
    </location>
</feature>
<gene>
    <name evidence="2" type="ORF">O3P69_008331</name>
</gene>
<sequence length="411" mass="44331">MGCVSEGGGSVGGVLTALLYHSPSLRDPRSRGSRALLPADAHFPDHNSEGAYGGARTRQILSGSSRGAAPCADAATNSPPWRWRVSAHVQKLTSVPTKRQHVRGEPRPAVSARRVRPTGCTALRHGGRRRPAAREGTCLFYYFVKFHWISPTLTRRTDTTYPTLVTVVPTQEPACPRAAVLLLFLLQARLLAYLGRAPTTLHLNTRPVPLTTVHNGELGLVAARSRAASGTGASPPQPLVCRKDTSAQCCWNVDGLQTPPPCARGRQHREDVLGLIGKEILESEPNLREAEFSPRLALNNGIGGRTNQEPSRQQGSSLARASVVRGSGETQRLRSSMQASNKQEVEEIQLMETLQADAFQIAKHGFNSCLSVALHSCTDHLLVPPSSPSLKGLVGWAATRISRQGRSEVMA</sequence>